<dbReference type="Proteomes" id="UP000092528">
    <property type="component" value="Chromosome 2"/>
</dbReference>
<dbReference type="AlphaFoldDB" id="A0A1C7FE63"/>
<dbReference type="RefSeq" id="WP_065546169.1">
    <property type="nucleotide sequence ID" value="NZ_CP016415.1"/>
</dbReference>
<keyword evidence="2" id="KW-1185">Reference proteome</keyword>
<dbReference type="EMBL" id="CP016415">
    <property type="protein sequence ID" value="ANU38280.1"/>
    <property type="molecule type" value="Genomic_DNA"/>
</dbReference>
<gene>
    <name evidence="1" type="ORF">VSVS05_03242</name>
</gene>
<sequence length="150" mass="17174">MKKELINIDNHYDEFILEAMANFGSNVFSPSELYDACGPFLEKQFQSNSKKYTSKITSGRKSPAENFVHRFVSSAVTAGYLFKEESGYRFDVQAVAQKRFFYTVAIKKHVDYLKESTLLVGDRSQVSSKLNRIISDLQDCEAAFRERLNS</sequence>
<organism evidence="1 2">
    <name type="scientific">Vibrio scophthalmi</name>
    <dbReference type="NCBI Taxonomy" id="45658"/>
    <lineage>
        <taxon>Bacteria</taxon>
        <taxon>Pseudomonadati</taxon>
        <taxon>Pseudomonadota</taxon>
        <taxon>Gammaproteobacteria</taxon>
        <taxon>Vibrionales</taxon>
        <taxon>Vibrionaceae</taxon>
        <taxon>Vibrio</taxon>
    </lineage>
</organism>
<protein>
    <submittedName>
        <fullName evidence="1">Uncharacterized protein</fullName>
    </submittedName>
</protein>
<accession>A0A1C7FE63</accession>
<evidence type="ECO:0000313" key="1">
    <source>
        <dbReference type="EMBL" id="ANU38280.1"/>
    </source>
</evidence>
<dbReference type="GeneID" id="96874668"/>
<reference evidence="1 2" key="1">
    <citation type="submission" date="2016-07" db="EMBL/GenBank/DDBJ databases">
        <title>Genome sequencing of Vibrio scophthalmi strain VS-05, an isolated from Paralichthys olivaceus.</title>
        <authorList>
            <person name="Han H.-J."/>
        </authorList>
    </citation>
    <scope>NUCLEOTIDE SEQUENCE [LARGE SCALE GENOMIC DNA]</scope>
    <source>
        <strain evidence="1 2">VS-05</strain>
    </source>
</reference>
<name>A0A1C7FE63_9VIBR</name>
<proteinExistence type="predicted"/>
<evidence type="ECO:0000313" key="2">
    <source>
        <dbReference type="Proteomes" id="UP000092528"/>
    </source>
</evidence>